<dbReference type="Gene3D" id="1.10.600.10">
    <property type="entry name" value="Farnesyl Diphosphate Synthase"/>
    <property type="match status" value="2"/>
</dbReference>
<keyword evidence="2" id="KW-0479">Metal-binding</keyword>
<evidence type="ECO:0000256" key="2">
    <source>
        <dbReference type="RuleBase" id="RU366034"/>
    </source>
</evidence>
<dbReference type="GO" id="GO:0046872">
    <property type="term" value="F:metal ion binding"/>
    <property type="evidence" value="ECO:0007669"/>
    <property type="project" value="UniProtKB-KW"/>
</dbReference>
<dbReference type="PANTHER" id="PTHR35201:SF4">
    <property type="entry name" value="BETA-PINACENE SYNTHASE-RELATED"/>
    <property type="match status" value="1"/>
</dbReference>
<dbReference type="OrthoDB" id="2861623at2759"/>
<dbReference type="EC" id="4.2.3.-" evidence="2"/>
<comment type="caution">
    <text evidence="3">The sequence shown here is derived from an EMBL/GenBank/DDBJ whole genome shotgun (WGS) entry which is preliminary data.</text>
</comment>
<dbReference type="Pfam" id="PF19086">
    <property type="entry name" value="Terpene_syn_C_2"/>
    <property type="match status" value="1"/>
</dbReference>
<keyword evidence="4" id="KW-1185">Reference proteome</keyword>
<protein>
    <recommendedName>
        <fullName evidence="2">Terpene synthase</fullName>
        <ecNumber evidence="2">4.2.3.-</ecNumber>
    </recommendedName>
</protein>
<comment type="similarity">
    <text evidence="1 2">Belongs to the terpene synthase family.</text>
</comment>
<dbReference type="PANTHER" id="PTHR35201">
    <property type="entry name" value="TERPENE SYNTHASE"/>
    <property type="match status" value="1"/>
</dbReference>
<dbReference type="Proteomes" id="UP000288716">
    <property type="component" value="Unassembled WGS sequence"/>
</dbReference>
<dbReference type="InterPro" id="IPR008949">
    <property type="entry name" value="Isoprenoid_synthase_dom_sf"/>
</dbReference>
<organism evidence="3 4">
    <name type="scientific">Leptotrombidium deliense</name>
    <dbReference type="NCBI Taxonomy" id="299467"/>
    <lineage>
        <taxon>Eukaryota</taxon>
        <taxon>Metazoa</taxon>
        <taxon>Ecdysozoa</taxon>
        <taxon>Arthropoda</taxon>
        <taxon>Chelicerata</taxon>
        <taxon>Arachnida</taxon>
        <taxon>Acari</taxon>
        <taxon>Acariformes</taxon>
        <taxon>Trombidiformes</taxon>
        <taxon>Prostigmata</taxon>
        <taxon>Anystina</taxon>
        <taxon>Parasitengona</taxon>
        <taxon>Trombiculoidea</taxon>
        <taxon>Trombiculidae</taxon>
        <taxon>Leptotrombidium</taxon>
    </lineage>
</organism>
<keyword evidence="2" id="KW-0460">Magnesium</keyword>
<dbReference type="GO" id="GO:0008299">
    <property type="term" value="P:isoprenoid biosynthetic process"/>
    <property type="evidence" value="ECO:0007669"/>
    <property type="project" value="UniProtKB-ARBA"/>
</dbReference>
<dbReference type="VEuPathDB" id="VectorBase:LDEU010720"/>
<dbReference type="STRING" id="299467.A0A443S1C0"/>
<keyword evidence="2" id="KW-0456">Lyase</keyword>
<name>A0A443S1C0_9ACAR</name>
<proteinExistence type="inferred from homology"/>
<gene>
    <name evidence="3" type="ORF">B4U80_11884</name>
</gene>
<reference evidence="3 4" key="1">
    <citation type="journal article" date="2018" name="Gigascience">
        <title>Genomes of trombidid mites reveal novel predicted allergens and laterally-transferred genes associated with secondary metabolism.</title>
        <authorList>
            <person name="Dong X."/>
            <person name="Chaisiri K."/>
            <person name="Xia D."/>
            <person name="Armstrong S.D."/>
            <person name="Fang Y."/>
            <person name="Donnelly M.J."/>
            <person name="Kadowaki T."/>
            <person name="McGarry J.W."/>
            <person name="Darby A.C."/>
            <person name="Makepeace B.L."/>
        </authorList>
    </citation>
    <scope>NUCLEOTIDE SEQUENCE [LARGE SCALE GENOMIC DNA]</scope>
    <source>
        <strain evidence="3">UoL-UT</strain>
    </source>
</reference>
<dbReference type="InterPro" id="IPR034686">
    <property type="entry name" value="Terpene_cyclase-like_2"/>
</dbReference>
<dbReference type="AlphaFoldDB" id="A0A443S1C0"/>
<evidence type="ECO:0000313" key="3">
    <source>
        <dbReference type="EMBL" id="RWS21320.1"/>
    </source>
</evidence>
<dbReference type="SUPFAM" id="SSF48576">
    <property type="entry name" value="Terpenoid synthases"/>
    <property type="match status" value="1"/>
</dbReference>
<comment type="cofactor">
    <cofactor evidence="2">
        <name>Mg(2+)</name>
        <dbReference type="ChEBI" id="CHEBI:18420"/>
    </cofactor>
</comment>
<accession>A0A443S1C0</accession>
<evidence type="ECO:0000313" key="4">
    <source>
        <dbReference type="Proteomes" id="UP000288716"/>
    </source>
</evidence>
<dbReference type="EMBL" id="NCKV01012794">
    <property type="protein sequence ID" value="RWS21320.1"/>
    <property type="molecule type" value="Genomic_DNA"/>
</dbReference>
<sequence length="296" mass="34616">MSTLIKLNIPRFTSPFETNVSKFEDVVHQAVRKWWTQMGIVTNKEEVDHLINIDSVGISCRSIPDATLEEQFVFASTIFMTEAISKGEKIEPKDALEKAGMDVQEDALRYYKNQMPLLRRNLNYFFRSNQWEMKVNRRHRIPTLGEYCAIRNTTISFYLIIDMFEPLGGIELPIEFRGRTPIRELYDATLKINWTMNDILSLSKELKDNCSANLVIVLKNELQCDWQTAVEEAYKMHEEAVQEFLIAEKLLVETGDQNIDNILAKYVQFLKNVLSSQYYFYNNTDRYGNYTIIEVQ</sequence>
<evidence type="ECO:0000256" key="1">
    <source>
        <dbReference type="ARBA" id="ARBA00006333"/>
    </source>
</evidence>
<dbReference type="GO" id="GO:0010333">
    <property type="term" value="F:terpene synthase activity"/>
    <property type="evidence" value="ECO:0007669"/>
    <property type="project" value="InterPro"/>
</dbReference>